<sequence length="130" mass="14489">MTKKNILEKKFEELDILKEILSTYPSDYTNNIVKRIGEVSEEIISYLAISKRALKEFTLEEVAKYNGKDGMPAYVIINGSVYDTGDVAVWKGGVHFGILAGSDLTEVYNSCHSGKKEILGKLRLVGTLKQ</sequence>
<dbReference type="EMBL" id="FNJM01000006">
    <property type="protein sequence ID" value="SDP50890.1"/>
    <property type="molecule type" value="Genomic_DNA"/>
</dbReference>
<reference evidence="2 3" key="1">
    <citation type="submission" date="2016-10" db="EMBL/GenBank/DDBJ databases">
        <authorList>
            <person name="de Groot N.N."/>
        </authorList>
    </citation>
    <scope>NUCLEOTIDE SEQUENCE [LARGE SCALE GENOMIC DNA]</scope>
    <source>
        <strain evidence="2 3">DSM 12272</strain>
    </source>
</reference>
<accession>A0A1H0TB21</accession>
<dbReference type="InterPro" id="IPR001199">
    <property type="entry name" value="Cyt_B5-like_heme/steroid-bd"/>
</dbReference>
<dbReference type="Gene3D" id="3.10.120.10">
    <property type="entry name" value="Cytochrome b5-like heme/steroid binding domain"/>
    <property type="match status" value="1"/>
</dbReference>
<name>A0A1H0TB21_9CLOT</name>
<dbReference type="Proteomes" id="UP000198597">
    <property type="component" value="Unassembled WGS sequence"/>
</dbReference>
<dbReference type="AlphaFoldDB" id="A0A1H0TB21"/>
<proteinExistence type="predicted"/>
<keyword evidence="3" id="KW-1185">Reference proteome</keyword>
<protein>
    <submittedName>
        <fullName evidence="2">Predicted heme/steroid binding protein</fullName>
    </submittedName>
</protein>
<dbReference type="Pfam" id="PF00173">
    <property type="entry name" value="Cyt-b5"/>
    <property type="match status" value="1"/>
</dbReference>
<evidence type="ECO:0000313" key="2">
    <source>
        <dbReference type="EMBL" id="SDP50890.1"/>
    </source>
</evidence>
<dbReference type="InterPro" id="IPR036400">
    <property type="entry name" value="Cyt_B5-like_heme/steroid_sf"/>
</dbReference>
<dbReference type="STRING" id="94869.SAMN04488529_106157"/>
<gene>
    <name evidence="2" type="ORF">SAMN04488529_106157</name>
</gene>
<dbReference type="RefSeq" id="WP_175490844.1">
    <property type="nucleotide sequence ID" value="NZ_FNJM01000006.1"/>
</dbReference>
<dbReference type="SMART" id="SM01117">
    <property type="entry name" value="Cyt-b5"/>
    <property type="match status" value="1"/>
</dbReference>
<feature type="domain" description="Cytochrome b5 heme-binding" evidence="1">
    <location>
        <begin position="57"/>
        <end position="129"/>
    </location>
</feature>
<evidence type="ECO:0000259" key="1">
    <source>
        <dbReference type="SMART" id="SM01117"/>
    </source>
</evidence>
<evidence type="ECO:0000313" key="3">
    <source>
        <dbReference type="Proteomes" id="UP000198597"/>
    </source>
</evidence>
<organism evidence="2 3">
    <name type="scientific">Clostridium gasigenes</name>
    <dbReference type="NCBI Taxonomy" id="94869"/>
    <lineage>
        <taxon>Bacteria</taxon>
        <taxon>Bacillati</taxon>
        <taxon>Bacillota</taxon>
        <taxon>Clostridia</taxon>
        <taxon>Eubacteriales</taxon>
        <taxon>Clostridiaceae</taxon>
        <taxon>Clostridium</taxon>
    </lineage>
</organism>
<dbReference type="SUPFAM" id="SSF55856">
    <property type="entry name" value="Cytochrome b5-like heme/steroid binding domain"/>
    <property type="match status" value="1"/>
</dbReference>